<dbReference type="PRINTS" id="PR00080">
    <property type="entry name" value="SDRFAMILY"/>
</dbReference>
<evidence type="ECO:0000313" key="3">
    <source>
        <dbReference type="EMBL" id="QGZ94818.1"/>
    </source>
</evidence>
<dbReference type="PANTHER" id="PTHR43313">
    <property type="entry name" value="SHORT-CHAIN DEHYDROGENASE/REDUCTASE FAMILY 9C"/>
    <property type="match status" value="1"/>
</dbReference>
<proteinExistence type="inferred from homology"/>
<dbReference type="InterPro" id="IPR057326">
    <property type="entry name" value="KR_dom"/>
</dbReference>
<dbReference type="PRINTS" id="PR00081">
    <property type="entry name" value="GDHRDH"/>
</dbReference>
<keyword evidence="3" id="KW-0560">Oxidoreductase</keyword>
<feature type="domain" description="Ketoreductase" evidence="2">
    <location>
        <begin position="8"/>
        <end position="196"/>
    </location>
</feature>
<dbReference type="InterPro" id="IPR036291">
    <property type="entry name" value="NAD(P)-bd_dom_sf"/>
</dbReference>
<dbReference type="AlphaFoldDB" id="A0A6I6MNA2"/>
<dbReference type="PANTHER" id="PTHR43313:SF1">
    <property type="entry name" value="3BETA-HYDROXYSTEROID DEHYDROGENASE DHS-16"/>
    <property type="match status" value="1"/>
</dbReference>
<organism evidence="3 4">
    <name type="scientific">Terricaulis silvestris</name>
    <dbReference type="NCBI Taxonomy" id="2686094"/>
    <lineage>
        <taxon>Bacteria</taxon>
        <taxon>Pseudomonadati</taxon>
        <taxon>Pseudomonadota</taxon>
        <taxon>Alphaproteobacteria</taxon>
        <taxon>Caulobacterales</taxon>
        <taxon>Caulobacteraceae</taxon>
        <taxon>Terricaulis</taxon>
    </lineage>
</organism>
<evidence type="ECO:0000259" key="2">
    <source>
        <dbReference type="SMART" id="SM00822"/>
    </source>
</evidence>
<gene>
    <name evidence="3" type="primary">budC</name>
    <name evidence="3" type="ORF">DSM104635_01650</name>
</gene>
<reference evidence="4" key="1">
    <citation type="submission" date="2019-12" db="EMBL/GenBank/DDBJ databases">
        <title>Complete genome of Terracaulis silvestris 0127_4.</title>
        <authorList>
            <person name="Vieira S."/>
            <person name="Riedel T."/>
            <person name="Sproer C."/>
            <person name="Pascual J."/>
            <person name="Boedeker C."/>
            <person name="Overmann J."/>
        </authorList>
    </citation>
    <scope>NUCLEOTIDE SEQUENCE [LARGE SCALE GENOMIC DNA]</scope>
    <source>
        <strain evidence="4">0127_4</strain>
    </source>
</reference>
<dbReference type="Pfam" id="PF00106">
    <property type="entry name" value="adh_short"/>
    <property type="match status" value="1"/>
</dbReference>
<dbReference type="RefSeq" id="WP_158765726.1">
    <property type="nucleotide sequence ID" value="NZ_CP047045.1"/>
</dbReference>
<dbReference type="InterPro" id="IPR002347">
    <property type="entry name" value="SDR_fam"/>
</dbReference>
<keyword evidence="4" id="KW-1185">Reference proteome</keyword>
<evidence type="ECO:0000313" key="4">
    <source>
        <dbReference type="Proteomes" id="UP000431269"/>
    </source>
</evidence>
<dbReference type="Gene3D" id="3.40.50.720">
    <property type="entry name" value="NAD(P)-binding Rossmann-like Domain"/>
    <property type="match status" value="1"/>
</dbReference>
<dbReference type="GO" id="GO:0047512">
    <property type="term" value="F:(S,S)-butanediol dehydrogenase activity"/>
    <property type="evidence" value="ECO:0007669"/>
    <property type="project" value="UniProtKB-EC"/>
</dbReference>
<name>A0A6I6MNA2_9CAUL</name>
<protein>
    <submittedName>
        <fullName evidence="3">L-2,3-butanediol dehydrogenase</fullName>
        <ecNumber evidence="3">1.1.1.76</ecNumber>
    </submittedName>
</protein>
<dbReference type="SMART" id="SM00822">
    <property type="entry name" value="PKS_KR"/>
    <property type="match status" value="1"/>
</dbReference>
<dbReference type="EMBL" id="CP047045">
    <property type="protein sequence ID" value="QGZ94818.1"/>
    <property type="molecule type" value="Genomic_DNA"/>
</dbReference>
<accession>A0A6I6MNA2</accession>
<dbReference type="PROSITE" id="PS00061">
    <property type="entry name" value="ADH_SHORT"/>
    <property type="match status" value="1"/>
</dbReference>
<dbReference type="SUPFAM" id="SSF51735">
    <property type="entry name" value="NAD(P)-binding Rossmann-fold domains"/>
    <property type="match status" value="1"/>
</dbReference>
<comment type="similarity">
    <text evidence="1">Belongs to the short-chain dehydrogenases/reductases (SDR) family.</text>
</comment>
<dbReference type="KEGG" id="tsv:DSM104635_01650"/>
<dbReference type="InterPro" id="IPR020904">
    <property type="entry name" value="Sc_DH/Rdtase_CS"/>
</dbReference>
<dbReference type="EC" id="1.1.1.76" evidence="3"/>
<evidence type="ECO:0000256" key="1">
    <source>
        <dbReference type="RuleBase" id="RU000363"/>
    </source>
</evidence>
<sequence>MASGSLDRAVVVTGASTGIGRAAVTKAVREGAHVFASVRKQTDADALQAEFADAVTPLIFDVADEAAVRAGAAQVAAALGNRKLFGLVNNAGIAVPGPLLHLDTDDMRRQFEINVFGVHTVTRAFADLLGAEESRTGNPGRIVMISSVGGQNGAPFVGPYASSKFAIEGYSQSLRRELMLYGIDVIVIGPGAIATPIWDKAEGEDLKRFSNTKYAPMVERVADYMLSQGKKGLPASDVGDLIWFCLSDPKPKTRYHILRNPFMDRTLPRLMNPRLVDRIIADRLGFPKRP</sequence>
<dbReference type="GO" id="GO:0008202">
    <property type="term" value="P:steroid metabolic process"/>
    <property type="evidence" value="ECO:0007669"/>
    <property type="project" value="TreeGrafter"/>
</dbReference>
<dbReference type="Proteomes" id="UP000431269">
    <property type="component" value="Chromosome"/>
</dbReference>